<proteinExistence type="predicted"/>
<evidence type="ECO:0008006" key="2">
    <source>
        <dbReference type="Google" id="ProtNLM"/>
    </source>
</evidence>
<dbReference type="PANTHER" id="PTHR24222:SF76">
    <property type="entry name" value="MYCOBACTIN IMPORT ATP-BINDING_PERMEASE PROTEIN IRTB"/>
    <property type="match status" value="1"/>
</dbReference>
<gene>
    <name evidence="1" type="ORF">HTEP1355_LOCUS21533</name>
</gene>
<dbReference type="EMBL" id="HBFN01037080">
    <property type="protein sequence ID" value="CAD8807853.1"/>
    <property type="molecule type" value="Transcribed_RNA"/>
</dbReference>
<dbReference type="PANTHER" id="PTHR24222">
    <property type="entry name" value="ABC TRANSPORTER B FAMILY"/>
    <property type="match status" value="1"/>
</dbReference>
<dbReference type="InterPro" id="IPR039421">
    <property type="entry name" value="Type_1_exporter"/>
</dbReference>
<name>A0A7S0W834_9CRYP</name>
<protein>
    <recommendedName>
        <fullName evidence="2">ABC transporter domain-containing protein</fullName>
    </recommendedName>
</protein>
<sequence>MVGRTCVVVAHRLSTIRNADIIAVVQGGRVVEKGTHDELLNKDGVYRRFGARQFGIVGLAETLHEDAQESDQAAVSGPFSAVEALRGIAKMRGEDTSVMDSVQLLAVMETEPEGLAEVAREMQRLEAQIQQTVAEIVHITR</sequence>
<dbReference type="InterPro" id="IPR027417">
    <property type="entry name" value="P-loop_NTPase"/>
</dbReference>
<dbReference type="AlphaFoldDB" id="A0A7S0W834"/>
<evidence type="ECO:0000313" key="1">
    <source>
        <dbReference type="EMBL" id="CAD8807853.1"/>
    </source>
</evidence>
<accession>A0A7S0W834</accession>
<organism evidence="1">
    <name type="scientific">Hemiselmis tepida</name>
    <dbReference type="NCBI Taxonomy" id="464990"/>
    <lineage>
        <taxon>Eukaryota</taxon>
        <taxon>Cryptophyceae</taxon>
        <taxon>Cryptomonadales</taxon>
        <taxon>Hemiselmidaceae</taxon>
        <taxon>Hemiselmis</taxon>
    </lineage>
</organism>
<dbReference type="Gene3D" id="3.40.50.300">
    <property type="entry name" value="P-loop containing nucleotide triphosphate hydrolases"/>
    <property type="match status" value="1"/>
</dbReference>
<dbReference type="GO" id="GO:0042626">
    <property type="term" value="F:ATPase-coupled transmembrane transporter activity"/>
    <property type="evidence" value="ECO:0007669"/>
    <property type="project" value="TreeGrafter"/>
</dbReference>
<dbReference type="SUPFAM" id="SSF52540">
    <property type="entry name" value="P-loop containing nucleoside triphosphate hydrolases"/>
    <property type="match status" value="1"/>
</dbReference>
<dbReference type="GO" id="GO:0005886">
    <property type="term" value="C:plasma membrane"/>
    <property type="evidence" value="ECO:0007669"/>
    <property type="project" value="TreeGrafter"/>
</dbReference>
<reference evidence="1" key="1">
    <citation type="submission" date="2021-01" db="EMBL/GenBank/DDBJ databases">
        <authorList>
            <person name="Corre E."/>
            <person name="Pelletier E."/>
            <person name="Niang G."/>
            <person name="Scheremetjew M."/>
            <person name="Finn R."/>
            <person name="Kale V."/>
            <person name="Holt S."/>
            <person name="Cochrane G."/>
            <person name="Meng A."/>
            <person name="Brown T."/>
            <person name="Cohen L."/>
        </authorList>
    </citation>
    <scope>NUCLEOTIDE SEQUENCE</scope>
    <source>
        <strain evidence="1">CCMP443</strain>
    </source>
</reference>